<keyword evidence="2" id="KW-0479">Metal-binding</keyword>
<evidence type="ECO:0000256" key="5">
    <source>
        <dbReference type="ARBA" id="ARBA00023157"/>
    </source>
</evidence>
<dbReference type="PANTHER" id="PTHR19277:SF161">
    <property type="entry name" value="LAMININ G DOMAIN-CONTAINING PROTEIN"/>
    <property type="match status" value="1"/>
</dbReference>
<dbReference type="Gene3D" id="2.60.120.200">
    <property type="match status" value="3"/>
</dbReference>
<dbReference type="PANTHER" id="PTHR19277">
    <property type="entry name" value="PENTRAXIN"/>
    <property type="match status" value="1"/>
</dbReference>
<dbReference type="Pfam" id="PF20419">
    <property type="entry name" value="DUF6701"/>
    <property type="match status" value="1"/>
</dbReference>
<evidence type="ECO:0000256" key="4">
    <source>
        <dbReference type="ARBA" id="ARBA00022837"/>
    </source>
</evidence>
<dbReference type="SMART" id="SM00560">
    <property type="entry name" value="LamGL"/>
    <property type="match status" value="1"/>
</dbReference>
<keyword evidence="5" id="KW-1015">Disulfide bond</keyword>
<keyword evidence="6" id="KW-0325">Glycoprotein</keyword>
<reference evidence="10" key="1">
    <citation type="submission" date="2023-07" db="EMBL/GenBank/DDBJ databases">
        <title>Genome content predicts the carbon catabolic preferences of heterotrophic bacteria.</title>
        <authorList>
            <person name="Gralka M."/>
        </authorList>
    </citation>
    <scope>NUCLEOTIDE SEQUENCE</scope>
    <source>
        <strain evidence="10">I2M16</strain>
    </source>
</reference>
<protein>
    <submittedName>
        <fullName evidence="10">LamG-like jellyroll fold domain-containing protein</fullName>
    </submittedName>
</protein>
<evidence type="ECO:0000313" key="10">
    <source>
        <dbReference type="EMBL" id="MDO6455144.1"/>
    </source>
</evidence>
<dbReference type="InterPro" id="IPR046524">
    <property type="entry name" value="DUF6701"/>
</dbReference>
<dbReference type="GO" id="GO:0046872">
    <property type="term" value="F:metal ion binding"/>
    <property type="evidence" value="ECO:0007669"/>
    <property type="project" value="UniProtKB-KW"/>
</dbReference>
<feature type="domain" description="Pentraxin (PTX)" evidence="8">
    <location>
        <begin position="309"/>
        <end position="528"/>
    </location>
</feature>
<evidence type="ECO:0000259" key="8">
    <source>
        <dbReference type="SMART" id="SM00159"/>
    </source>
</evidence>
<comment type="cofactor">
    <cofactor evidence="1">
        <name>Ca(2+)</name>
        <dbReference type="ChEBI" id="CHEBI:29108"/>
    </cofactor>
</comment>
<dbReference type="InterPro" id="IPR051360">
    <property type="entry name" value="Neuronal_Pentraxin_Related"/>
</dbReference>
<evidence type="ECO:0000256" key="7">
    <source>
        <dbReference type="SAM" id="SignalP"/>
    </source>
</evidence>
<dbReference type="SUPFAM" id="SSF49899">
    <property type="entry name" value="Concanavalin A-like lectins/glucanases"/>
    <property type="match status" value="3"/>
</dbReference>
<dbReference type="InterPro" id="IPR006558">
    <property type="entry name" value="LamG-like"/>
</dbReference>
<dbReference type="InterPro" id="IPR013320">
    <property type="entry name" value="ConA-like_dom_sf"/>
</dbReference>
<evidence type="ECO:0000256" key="1">
    <source>
        <dbReference type="ARBA" id="ARBA00001913"/>
    </source>
</evidence>
<keyword evidence="4" id="KW-0106">Calcium</keyword>
<evidence type="ECO:0000256" key="2">
    <source>
        <dbReference type="ARBA" id="ARBA00022723"/>
    </source>
</evidence>
<name>A0AAW7XLH9_9GAMM</name>
<organism evidence="10 11">
    <name type="scientific">Neptunomonas phycophila</name>
    <dbReference type="NCBI Taxonomy" id="1572645"/>
    <lineage>
        <taxon>Bacteria</taxon>
        <taxon>Pseudomonadati</taxon>
        <taxon>Pseudomonadota</taxon>
        <taxon>Gammaproteobacteria</taxon>
        <taxon>Oceanospirillales</taxon>
        <taxon>Oceanospirillaceae</taxon>
        <taxon>Neptunomonas</taxon>
    </lineage>
</organism>
<dbReference type="Proteomes" id="UP001169862">
    <property type="component" value="Unassembled WGS sequence"/>
</dbReference>
<evidence type="ECO:0000256" key="3">
    <source>
        <dbReference type="ARBA" id="ARBA00022729"/>
    </source>
</evidence>
<feature type="signal peptide" evidence="7">
    <location>
        <begin position="1"/>
        <end position="19"/>
    </location>
</feature>
<sequence length="1421" mass="153686">MLVRLLFVFLSCFSVMVNAATVIEADWRLDEFDWTGQANEVVDSSGSDNHGQSNGILYSTAIGALCGAVDLTANSSSDYISLNRSALNGATDFSIAYWGKLPSSVTSTQTQTVLSGAAGGSDEEVIIRFVQVSNVWRYQFIVNGYTIQLNNYFPNDDAWHHYIWTRNASQQSGGTDQYCLYIDGALIGCASLGQTGQVSIDNGGLILGQRQTSVGAGLSSNSDWEGYIDELLIFRSVVSLEEADSIYQNYQSGLNWEGSVRTCPVPDLPLAQGDWHLDKERWLGVDSEVTDYSGNGFDGKSNIAMDSLEEGVVCRAADFTAAPVTDYISLDAQAFDGLNDFTYSVWGKSQHLGNQALISVYGNGNQNEFLLFFDSDNFTRVYFHENQYNFSGPLNFADNQWHHFALVRSGGEMCLYFDGERFDCVSVANAPLAASTGGVVIGQEQDSLQGGFSSTQDWEGYIDEPLLFSSALTGRQVAQIFANQQGGLNYDGSSRRCDLPPTVLNYRFDSCNWSNSQDVIDSGPNSLDAFAVNGVLSTIDGKICGLAQFDSEDDYVTLPDNSLVDISDELTVTTWVRIKSVPSSLKTILSKDNNYEFHVNSNLQVFWWWYNQAGQNGTVTSTTQLSLNQWHQVSIVHADGLQRIFIDGQEAGRATFAGPLVNNNNDLQIGQDQGLSDRFFDGDIDEVKIFDVALTEFELRDIYNNENAGRNYDGGLRACNCVEPNQVDHYRVSHAENLVSCMATDIRIQAHDSSHSLVSAGGRTITVSTSTGKGEWLGVTSGSGVLGSSSAGEVTYTFPDNGESEVVLSFAYPNLSSDAEIVNFNVTDGESTDLRDESDPEDLNLTVSESGFVFDIPDTASCLSSATVRLRAVKKSDSSASCAAAISGTQQVSFSSQYSMPSSGSAPVLISALGGEYSVSEGVNTPVTLSFDANGEAEFSAAYADAGQLSLAVSLQTSVNTLIGGDQWITYPAQLQVAASDTDGGALQNADLSSGAVWQAARPFNLSIIAQCADGTPTPNYQPSSAMLSAQLESPLMAEGAVSGVLALASGSIDVEDVSSDLDVSSAFSNGTAAFSTTYDEVGVLSVAARDDDYFGHQIPTQSVYVGRFVPAFLAVSANTPEMSAYCPSGGFNYLDDWLSFQVAPEFTVQPRSYTGAITYNYGADLWRLSDSVSERTFEDQSTAVNASLESVLGSGGDWQETQADFSGEAVLALLDDQVRYVKGATEAPFAGSFDIVLSAADLTDADLVCYKQDSDGDNDWLEESCQGFRLGAVNALSMRYGRLWLENAYGPETESLAVPWVVQYFDGQQFVVNELDSCSAWLESEVVLSDVEGTLIVDDKSSFTYGYADSDFRVEAGDADIKMSAPGESFSGTINMQIDMTRFPFLLWDRDGDGVLDAPEADITFGQYRSHDRVIFQRQN</sequence>
<evidence type="ECO:0000313" key="11">
    <source>
        <dbReference type="Proteomes" id="UP001169862"/>
    </source>
</evidence>
<dbReference type="RefSeq" id="WP_303552133.1">
    <property type="nucleotide sequence ID" value="NZ_JAUOPG010000013.1"/>
</dbReference>
<comment type="caution">
    <text evidence="10">The sequence shown here is derived from an EMBL/GenBank/DDBJ whole genome shotgun (WGS) entry which is preliminary data.</text>
</comment>
<evidence type="ECO:0000256" key="6">
    <source>
        <dbReference type="ARBA" id="ARBA00023180"/>
    </source>
</evidence>
<dbReference type="Pfam" id="PF13385">
    <property type="entry name" value="Laminin_G_3"/>
    <property type="match status" value="3"/>
</dbReference>
<keyword evidence="3 7" id="KW-0732">Signal</keyword>
<gene>
    <name evidence="10" type="ORF">Q4490_16380</name>
</gene>
<feature type="chain" id="PRO_5043779104" evidence="7">
    <location>
        <begin position="20"/>
        <end position="1421"/>
    </location>
</feature>
<proteinExistence type="predicted"/>
<evidence type="ECO:0000259" key="9">
    <source>
        <dbReference type="SMART" id="SM00560"/>
    </source>
</evidence>
<feature type="domain" description="LamG-like jellyroll fold" evidence="9">
    <location>
        <begin position="568"/>
        <end position="697"/>
    </location>
</feature>
<dbReference type="EMBL" id="JAUOPG010000013">
    <property type="protein sequence ID" value="MDO6455144.1"/>
    <property type="molecule type" value="Genomic_DNA"/>
</dbReference>
<dbReference type="InterPro" id="IPR001759">
    <property type="entry name" value="PTX_dom"/>
</dbReference>
<accession>A0AAW7XLH9</accession>
<dbReference type="SMART" id="SM00159">
    <property type="entry name" value="PTX"/>
    <property type="match status" value="1"/>
</dbReference>